<reference evidence="3" key="2">
    <citation type="submission" date="2023-01" db="EMBL/GenBank/DDBJ databases">
        <title>Draft genome sequence of Algimonas porphyrae strain NBRC 108216.</title>
        <authorList>
            <person name="Sun Q."/>
            <person name="Mori K."/>
        </authorList>
    </citation>
    <scope>NUCLEOTIDE SEQUENCE</scope>
    <source>
        <strain evidence="3">NBRC 108216</strain>
    </source>
</reference>
<feature type="region of interest" description="Disordered" evidence="2">
    <location>
        <begin position="40"/>
        <end position="108"/>
    </location>
</feature>
<gene>
    <name evidence="3" type="ORF">GCM10007854_18570</name>
</gene>
<name>A0ABQ5V3P9_9PROT</name>
<protein>
    <recommendedName>
        <fullName evidence="5">DUF1674 domain-containing protein</fullName>
    </recommendedName>
</protein>
<comment type="caution">
    <text evidence="3">The sequence shown here is derived from an EMBL/GenBank/DDBJ whole genome shotgun (WGS) entry which is preliminary data.</text>
</comment>
<proteinExistence type="inferred from homology"/>
<evidence type="ECO:0000256" key="2">
    <source>
        <dbReference type="SAM" id="MobiDB-lite"/>
    </source>
</evidence>
<comment type="similarity">
    <text evidence="1">Belongs to the SDHAF4 family.</text>
</comment>
<accession>A0ABQ5V3P9</accession>
<feature type="compositionally biased region" description="Basic and acidic residues" evidence="2">
    <location>
        <begin position="64"/>
        <end position="84"/>
    </location>
</feature>
<dbReference type="Pfam" id="PF07896">
    <property type="entry name" value="DUF1674"/>
    <property type="match status" value="1"/>
</dbReference>
<organism evidence="3 4">
    <name type="scientific">Algimonas porphyrae</name>
    <dbReference type="NCBI Taxonomy" id="1128113"/>
    <lineage>
        <taxon>Bacteria</taxon>
        <taxon>Pseudomonadati</taxon>
        <taxon>Pseudomonadota</taxon>
        <taxon>Alphaproteobacteria</taxon>
        <taxon>Maricaulales</taxon>
        <taxon>Robiginitomaculaceae</taxon>
        <taxon>Algimonas</taxon>
    </lineage>
</organism>
<sequence length="108" mass="11836">MVNSTLARDSLDFQPYPVAKQDIGSLARFDARRCPSYLLAMSKTGPNTPEHAAPGKALSPAAKRALEEAAKRRRLQDATERPTEKGGPSGEEPTRYGDWERGGIAYDF</sequence>
<dbReference type="Proteomes" id="UP001161390">
    <property type="component" value="Unassembled WGS sequence"/>
</dbReference>
<reference evidence="3" key="1">
    <citation type="journal article" date="2014" name="Int. J. Syst. Evol. Microbiol.">
        <title>Complete genome of a new Firmicutes species belonging to the dominant human colonic microbiota ('Ruminococcus bicirculans') reveals two chromosomes and a selective capacity to utilize plant glucans.</title>
        <authorList>
            <consortium name="NISC Comparative Sequencing Program"/>
            <person name="Wegmann U."/>
            <person name="Louis P."/>
            <person name="Goesmann A."/>
            <person name="Henrissat B."/>
            <person name="Duncan S.H."/>
            <person name="Flint H.J."/>
        </authorList>
    </citation>
    <scope>NUCLEOTIDE SEQUENCE</scope>
    <source>
        <strain evidence="3">NBRC 108216</strain>
    </source>
</reference>
<dbReference type="EMBL" id="BSNJ01000004">
    <property type="protein sequence ID" value="GLQ20902.1"/>
    <property type="molecule type" value="Genomic_DNA"/>
</dbReference>
<dbReference type="InterPro" id="IPR012875">
    <property type="entry name" value="SDHF4"/>
</dbReference>
<evidence type="ECO:0008006" key="5">
    <source>
        <dbReference type="Google" id="ProtNLM"/>
    </source>
</evidence>
<evidence type="ECO:0000256" key="1">
    <source>
        <dbReference type="ARBA" id="ARBA00005701"/>
    </source>
</evidence>
<evidence type="ECO:0000313" key="3">
    <source>
        <dbReference type="EMBL" id="GLQ20902.1"/>
    </source>
</evidence>
<dbReference type="PANTHER" id="PTHR28524:SF3">
    <property type="entry name" value="SUCCINATE DEHYDROGENASE ASSEMBLY FACTOR 4, MITOCHONDRIAL"/>
    <property type="match status" value="1"/>
</dbReference>
<keyword evidence="4" id="KW-1185">Reference proteome</keyword>
<feature type="compositionally biased region" description="Basic and acidic residues" evidence="2">
    <location>
        <begin position="92"/>
        <end position="101"/>
    </location>
</feature>
<dbReference type="PANTHER" id="PTHR28524">
    <property type="entry name" value="SUCCINATE DEHYDROGENASE ASSEMBLY FACTOR 4, MITOCHONDRIAL"/>
    <property type="match status" value="1"/>
</dbReference>
<evidence type="ECO:0000313" key="4">
    <source>
        <dbReference type="Proteomes" id="UP001161390"/>
    </source>
</evidence>